<evidence type="ECO:0000313" key="2">
    <source>
        <dbReference type="Proteomes" id="UP000815325"/>
    </source>
</evidence>
<name>A0ABQ7H0H8_DUNSA</name>
<organism evidence="1 2">
    <name type="scientific">Dunaliella salina</name>
    <name type="common">Green alga</name>
    <name type="synonym">Protococcus salinus</name>
    <dbReference type="NCBI Taxonomy" id="3046"/>
    <lineage>
        <taxon>Eukaryota</taxon>
        <taxon>Viridiplantae</taxon>
        <taxon>Chlorophyta</taxon>
        <taxon>core chlorophytes</taxon>
        <taxon>Chlorophyceae</taxon>
        <taxon>CS clade</taxon>
        <taxon>Chlamydomonadales</taxon>
        <taxon>Dunaliellaceae</taxon>
        <taxon>Dunaliella</taxon>
    </lineage>
</organism>
<gene>
    <name evidence="1" type="ORF">DUNSADRAFT_17055</name>
</gene>
<dbReference type="EMBL" id="MU069516">
    <property type="protein sequence ID" value="KAF5840358.1"/>
    <property type="molecule type" value="Genomic_DNA"/>
</dbReference>
<evidence type="ECO:0000313" key="1">
    <source>
        <dbReference type="EMBL" id="KAF5840358.1"/>
    </source>
</evidence>
<reference evidence="1" key="1">
    <citation type="submission" date="2017-08" db="EMBL/GenBank/DDBJ databases">
        <authorList>
            <person name="Polle J.E."/>
            <person name="Barry K."/>
            <person name="Cushman J."/>
            <person name="Schmutz J."/>
            <person name="Tran D."/>
            <person name="Hathwaick L.T."/>
            <person name="Yim W.C."/>
            <person name="Jenkins J."/>
            <person name="Mckie-Krisberg Z.M."/>
            <person name="Prochnik S."/>
            <person name="Lindquist E."/>
            <person name="Dockter R.B."/>
            <person name="Adam C."/>
            <person name="Molina H."/>
            <person name="Bunkerborg J."/>
            <person name="Jin E."/>
            <person name="Buchheim M."/>
            <person name="Magnuson J."/>
        </authorList>
    </citation>
    <scope>NUCLEOTIDE SEQUENCE</scope>
    <source>
        <strain evidence="1">CCAP 19/18</strain>
    </source>
</reference>
<accession>A0ABQ7H0H8</accession>
<keyword evidence="2" id="KW-1185">Reference proteome</keyword>
<feature type="non-terminal residue" evidence="1">
    <location>
        <position position="152"/>
    </location>
</feature>
<evidence type="ECO:0008006" key="3">
    <source>
        <dbReference type="Google" id="ProtNLM"/>
    </source>
</evidence>
<dbReference type="Proteomes" id="UP000815325">
    <property type="component" value="Unassembled WGS sequence"/>
</dbReference>
<sequence>MDGCSSGYQAPSLQVIGASAVPQAFPSGLPTSHPLSSPMGSALSHPMPSVGLPDSDAALLAMRASAPSLELPHDPNTSRFGPVVPGSIIGGSMCSARSDESVGSWCPPFSSHSHAQGGELSPTHSYVSASATGGLPGVSRVDSLSGSPTPLV</sequence>
<protein>
    <recommendedName>
        <fullName evidence="3">Encoded protein</fullName>
    </recommendedName>
</protein>
<proteinExistence type="predicted"/>
<comment type="caution">
    <text evidence="1">The sequence shown here is derived from an EMBL/GenBank/DDBJ whole genome shotgun (WGS) entry which is preliminary data.</text>
</comment>